<gene>
    <name evidence="13" type="ORF">NP493_92g02036</name>
</gene>
<dbReference type="PROSITE" id="PS50262">
    <property type="entry name" value="G_PROTEIN_RECEP_F1_2"/>
    <property type="match status" value="1"/>
</dbReference>
<dbReference type="EMBL" id="JAODUO010000092">
    <property type="protein sequence ID" value="KAK2189959.1"/>
    <property type="molecule type" value="Genomic_DNA"/>
</dbReference>
<evidence type="ECO:0000256" key="8">
    <source>
        <dbReference type="RuleBase" id="RU000688"/>
    </source>
</evidence>
<accession>A0AAD9P877</accession>
<comment type="caution">
    <text evidence="13">The sequence shown here is derived from an EMBL/GenBank/DDBJ whole genome shotgun (WGS) entry which is preliminary data.</text>
</comment>
<feature type="transmembrane region" description="Helical" evidence="9">
    <location>
        <begin position="526"/>
        <end position="551"/>
    </location>
</feature>
<keyword evidence="5 9" id="KW-0472">Membrane</keyword>
<dbReference type="InterPro" id="IPR017452">
    <property type="entry name" value="GPCR_Rhodpsn_7TM"/>
</dbReference>
<evidence type="ECO:0000256" key="4">
    <source>
        <dbReference type="ARBA" id="ARBA00023040"/>
    </source>
</evidence>
<dbReference type="GO" id="GO:0004930">
    <property type="term" value="F:G protein-coupled receptor activity"/>
    <property type="evidence" value="ECO:0007669"/>
    <property type="project" value="UniProtKB-KW"/>
</dbReference>
<evidence type="ECO:0000313" key="13">
    <source>
        <dbReference type="EMBL" id="KAK2189959.1"/>
    </source>
</evidence>
<dbReference type="Gene3D" id="2.60.40.10">
    <property type="entry name" value="Immunoglobulins"/>
    <property type="match status" value="2"/>
</dbReference>
<dbReference type="CDD" id="cd00637">
    <property type="entry name" value="7tm_classA_rhodopsin-like"/>
    <property type="match status" value="1"/>
</dbReference>
<feature type="domain" description="G-protein coupled receptors family 1 profile" evidence="11">
    <location>
        <begin position="482"/>
        <end position="751"/>
    </location>
</feature>
<evidence type="ECO:0000256" key="1">
    <source>
        <dbReference type="ARBA" id="ARBA00004141"/>
    </source>
</evidence>
<evidence type="ECO:0000259" key="11">
    <source>
        <dbReference type="PROSITE" id="PS50262"/>
    </source>
</evidence>
<keyword evidence="3 9" id="KW-1133">Transmembrane helix</keyword>
<dbReference type="SUPFAM" id="SSF49265">
    <property type="entry name" value="Fibronectin type III"/>
    <property type="match status" value="1"/>
</dbReference>
<dbReference type="SMART" id="SM00060">
    <property type="entry name" value="FN3"/>
    <property type="match status" value="2"/>
</dbReference>
<dbReference type="InterPro" id="IPR036116">
    <property type="entry name" value="FN3_sf"/>
</dbReference>
<comment type="subcellular location">
    <subcellularLocation>
        <location evidence="1">Membrane</location>
        <topology evidence="1">Multi-pass membrane protein</topology>
    </subcellularLocation>
</comment>
<dbReference type="PRINTS" id="PR00237">
    <property type="entry name" value="GPCRRHODOPSN"/>
</dbReference>
<dbReference type="Proteomes" id="UP001209878">
    <property type="component" value="Unassembled WGS sequence"/>
</dbReference>
<dbReference type="InterPro" id="IPR003961">
    <property type="entry name" value="FN3_dom"/>
</dbReference>
<feature type="transmembrane region" description="Helical" evidence="9">
    <location>
        <begin position="376"/>
        <end position="399"/>
    </location>
</feature>
<feature type="transmembrane region" description="Helical" evidence="9">
    <location>
        <begin position="699"/>
        <end position="717"/>
    </location>
</feature>
<evidence type="ECO:0000256" key="10">
    <source>
        <dbReference type="SAM" id="SignalP"/>
    </source>
</evidence>
<protein>
    <submittedName>
        <fullName evidence="13">Uncharacterized protein</fullName>
    </submittedName>
</protein>
<feature type="transmembrane region" description="Helical" evidence="9">
    <location>
        <begin position="729"/>
        <end position="746"/>
    </location>
</feature>
<feature type="transmembrane region" description="Helical" evidence="9">
    <location>
        <begin position="411"/>
        <end position="430"/>
    </location>
</feature>
<evidence type="ECO:0000256" key="9">
    <source>
        <dbReference type="SAM" id="Phobius"/>
    </source>
</evidence>
<sequence length="769" mass="83516">METMTLTKLLLILQAVHSIAAAGCRFARTSASQGSCVFPCRCTKGCDQVTGECIAGGQCKDGPPSGHPWHGAACQIECDQCPSKSACNDVVGCDECPPGKQLADCVKDCANGTFGINCLENCGHCKNNAPCEVTNGQCRSGCDTWYLTDTCNTYIPIPHFEASDKLDVDRITNSSAVVSWPAARHIPPGLESRYYYDVLLEAEGKPEKNAARLPHKAVGGRYQLHITGLEFNTQYSVRVKPYRRHNAEYQGGTSTGIAGFKTSCTDPSIPVIEVVQTSACGNIFVKWKPLGDSGCDDVVKVRVWYKSQSSTTGGWLYKETASVNETALTIDYLTIEQYEVKVSVTNNKGFVSNSKVVIADFHKFKRSERTGVTASGAGLAAGTFLLGVLAGGGALYAVYSVQVFLYHPPQLYVLLHIFVFLRVLRFALFLGTGKTAVVLSASSFERVLTNAQTNASAVSSTMTMSSTHRVIVALMCIIGVPGNLIVCIVYIGKTTTSTRAYLFALSVADTAICVSFTIAITVPFPVIRVGLLFVFNAALVFSSVLLAFLATERCLAVARPFKFTLNVRRAKFALAVVGAVSGFYSTLLSAAQIVDPVRSFVVLATVMASVCFFVVITSYSIMAAILLNRMRTSRRRVVPVALAESSRTASATQPTPARTSKTILDQNCEQLSTCRRIGSKAEPNHTSIVKDTNAQRGTFLLFVVTAVFCFSWLPFLLDKFGVDIHEEMSHIFTLNAVVNPFIYSFISPMFRSDVRQFYLQTRAKLITCC</sequence>
<evidence type="ECO:0000256" key="5">
    <source>
        <dbReference type="ARBA" id="ARBA00023136"/>
    </source>
</evidence>
<feature type="transmembrane region" description="Helical" evidence="9">
    <location>
        <begin position="500"/>
        <end position="520"/>
    </location>
</feature>
<dbReference type="PANTHER" id="PTHR24243">
    <property type="entry name" value="G-PROTEIN COUPLED RECEPTOR"/>
    <property type="match status" value="1"/>
</dbReference>
<organism evidence="13 14">
    <name type="scientific">Ridgeia piscesae</name>
    <name type="common">Tubeworm</name>
    <dbReference type="NCBI Taxonomy" id="27915"/>
    <lineage>
        <taxon>Eukaryota</taxon>
        <taxon>Metazoa</taxon>
        <taxon>Spiralia</taxon>
        <taxon>Lophotrochozoa</taxon>
        <taxon>Annelida</taxon>
        <taxon>Polychaeta</taxon>
        <taxon>Sedentaria</taxon>
        <taxon>Canalipalpata</taxon>
        <taxon>Sabellida</taxon>
        <taxon>Siboglinidae</taxon>
        <taxon>Ridgeia</taxon>
    </lineage>
</organism>
<proteinExistence type="inferred from homology"/>
<dbReference type="AlphaFoldDB" id="A0AAD9P877"/>
<keyword evidence="14" id="KW-1185">Reference proteome</keyword>
<dbReference type="PROSITE" id="PS00237">
    <property type="entry name" value="G_PROTEIN_RECEP_F1_1"/>
    <property type="match status" value="1"/>
</dbReference>
<dbReference type="SMART" id="SM01381">
    <property type="entry name" value="7TM_GPCR_Srsx"/>
    <property type="match status" value="1"/>
</dbReference>
<feature type="domain" description="Fibronectin type-III" evidence="12">
    <location>
        <begin position="162"/>
        <end position="268"/>
    </location>
</feature>
<evidence type="ECO:0000256" key="6">
    <source>
        <dbReference type="ARBA" id="ARBA00023170"/>
    </source>
</evidence>
<keyword evidence="2 8" id="KW-0812">Transmembrane</keyword>
<evidence type="ECO:0000259" key="12">
    <source>
        <dbReference type="PROSITE" id="PS50853"/>
    </source>
</evidence>
<feature type="transmembrane region" description="Helical" evidence="9">
    <location>
        <begin position="600"/>
        <end position="627"/>
    </location>
</feature>
<keyword evidence="6 8" id="KW-0675">Receptor</keyword>
<dbReference type="InterPro" id="IPR000276">
    <property type="entry name" value="GPCR_Rhodpsn"/>
</dbReference>
<reference evidence="13" key="1">
    <citation type="journal article" date="2023" name="Mol. Biol. Evol.">
        <title>Third-Generation Sequencing Reveals the Adaptive Role of the Epigenome in Three Deep-Sea Polychaetes.</title>
        <authorList>
            <person name="Perez M."/>
            <person name="Aroh O."/>
            <person name="Sun Y."/>
            <person name="Lan Y."/>
            <person name="Juniper S.K."/>
            <person name="Young C.R."/>
            <person name="Angers B."/>
            <person name="Qian P.Y."/>
        </authorList>
    </citation>
    <scope>NUCLEOTIDE SEQUENCE</scope>
    <source>
        <strain evidence="13">R07B-5</strain>
    </source>
</reference>
<dbReference type="Gene3D" id="2.170.300.10">
    <property type="entry name" value="Tie2 ligand-binding domain superfamily"/>
    <property type="match status" value="1"/>
</dbReference>
<dbReference type="InterPro" id="IPR013783">
    <property type="entry name" value="Ig-like_fold"/>
</dbReference>
<evidence type="ECO:0000256" key="3">
    <source>
        <dbReference type="ARBA" id="ARBA00022989"/>
    </source>
</evidence>
<dbReference type="PANTHER" id="PTHR24243:SF208">
    <property type="entry name" value="PYROKININ-1 RECEPTOR"/>
    <property type="match status" value="1"/>
</dbReference>
<keyword evidence="4 8" id="KW-0297">G-protein coupled receptor</keyword>
<evidence type="ECO:0000256" key="2">
    <source>
        <dbReference type="ARBA" id="ARBA00022692"/>
    </source>
</evidence>
<keyword evidence="7 8" id="KW-0807">Transducer</keyword>
<feature type="signal peptide" evidence="10">
    <location>
        <begin position="1"/>
        <end position="21"/>
    </location>
</feature>
<dbReference type="PROSITE" id="PS50853">
    <property type="entry name" value="FN3"/>
    <property type="match status" value="1"/>
</dbReference>
<keyword evidence="10" id="KW-0732">Signal</keyword>
<comment type="similarity">
    <text evidence="8">Belongs to the G-protein coupled receptor 1 family.</text>
</comment>
<dbReference type="GO" id="GO:0016020">
    <property type="term" value="C:membrane"/>
    <property type="evidence" value="ECO:0007669"/>
    <property type="project" value="UniProtKB-SubCell"/>
</dbReference>
<name>A0AAD9P877_RIDPI</name>
<dbReference type="CDD" id="cd00063">
    <property type="entry name" value="FN3"/>
    <property type="match status" value="1"/>
</dbReference>
<evidence type="ECO:0000313" key="14">
    <source>
        <dbReference type="Proteomes" id="UP001209878"/>
    </source>
</evidence>
<feature type="chain" id="PRO_5042266880" evidence="10">
    <location>
        <begin position="22"/>
        <end position="769"/>
    </location>
</feature>
<feature type="transmembrane region" description="Helical" evidence="9">
    <location>
        <begin position="470"/>
        <end position="491"/>
    </location>
</feature>
<evidence type="ECO:0000256" key="7">
    <source>
        <dbReference type="ARBA" id="ARBA00023224"/>
    </source>
</evidence>
<dbReference type="Gene3D" id="1.20.1070.10">
    <property type="entry name" value="Rhodopsin 7-helix transmembrane proteins"/>
    <property type="match status" value="1"/>
</dbReference>
<feature type="transmembrane region" description="Helical" evidence="9">
    <location>
        <begin position="572"/>
        <end position="594"/>
    </location>
</feature>
<dbReference type="SUPFAM" id="SSF81321">
    <property type="entry name" value="Family A G protein-coupled receptor-like"/>
    <property type="match status" value="1"/>
</dbReference>